<dbReference type="GO" id="GO:0016788">
    <property type="term" value="F:hydrolase activity, acting on ester bonds"/>
    <property type="evidence" value="ECO:0007669"/>
    <property type="project" value="UniProtKB-ARBA"/>
</dbReference>
<protein>
    <submittedName>
        <fullName evidence="2">Exported protein</fullName>
    </submittedName>
</protein>
<keyword evidence="1" id="KW-0812">Transmembrane</keyword>
<evidence type="ECO:0000313" key="2">
    <source>
        <dbReference type="EMBL" id="OAD24136.1"/>
    </source>
</evidence>
<gene>
    <name evidence="2" type="ORF">THIOM_000004</name>
</gene>
<dbReference type="Gene3D" id="3.40.50.1110">
    <property type="entry name" value="SGNH hydrolase"/>
    <property type="match status" value="1"/>
</dbReference>
<sequence length="347" mass="39894">MISKMLIKRHKKLIFSIITFFFSLIVIIVSSEFLLRLTEHLPYRPRDSAINPVAMYEQDSKLGWKNKEGKYPILGYVQNSKEITFSTGGTWTFLPGGMRSTGGGQLDKPRKLVIVGGSFTQGYGVSDNETYPWKLQSKYPSVQVLNYGTSGYGTYQSLLALERIFSKSVPPVIVLYGFIGHHEVRNVAPYEWLEAIARKYSSLPYCTIDYYKNNLIRHSPESYPVWPLREKLAIVNFFQKQYMKLKTIGRGSQKRRVTEKLLLEMNSLCKNNSTKFAVVLLSCKNETKSHYIKFLKNNHINYIDCVYPLTPDKRLSWDRWHPNGVMNTLWADCIGEALGDTITQVGR</sequence>
<comment type="caution">
    <text evidence="2">The sequence shown here is derived from an EMBL/GenBank/DDBJ whole genome shotgun (WGS) entry which is preliminary data.</text>
</comment>
<organism evidence="2 3">
    <name type="scientific">Candidatus Thiomargarita nelsonii</name>
    <dbReference type="NCBI Taxonomy" id="1003181"/>
    <lineage>
        <taxon>Bacteria</taxon>
        <taxon>Pseudomonadati</taxon>
        <taxon>Pseudomonadota</taxon>
        <taxon>Gammaproteobacteria</taxon>
        <taxon>Thiotrichales</taxon>
        <taxon>Thiotrichaceae</taxon>
        <taxon>Thiomargarita</taxon>
    </lineage>
</organism>
<dbReference type="InterPro" id="IPR036514">
    <property type="entry name" value="SGNH_hydro_sf"/>
</dbReference>
<name>A0A176S895_9GAMM</name>
<dbReference type="EMBL" id="LUTY01000001">
    <property type="protein sequence ID" value="OAD24136.1"/>
    <property type="molecule type" value="Genomic_DNA"/>
</dbReference>
<evidence type="ECO:0000256" key="1">
    <source>
        <dbReference type="SAM" id="Phobius"/>
    </source>
</evidence>
<accession>A0A176S895</accession>
<keyword evidence="1" id="KW-1133">Transmembrane helix</keyword>
<reference evidence="2 3" key="1">
    <citation type="submission" date="2016-05" db="EMBL/GenBank/DDBJ databases">
        <title>Single-cell genome of chain-forming Candidatus Thiomargarita nelsonii and comparison to other large sulfur-oxidizing bacteria.</title>
        <authorList>
            <person name="Winkel M."/>
            <person name="Salman V."/>
            <person name="Woyke T."/>
            <person name="Schulz-Vogt H."/>
            <person name="Richter M."/>
            <person name="Flood B."/>
            <person name="Bailey J."/>
            <person name="Amann R."/>
            <person name="Mussmann M."/>
        </authorList>
    </citation>
    <scope>NUCLEOTIDE SEQUENCE [LARGE SCALE GENOMIC DNA]</scope>
    <source>
        <strain evidence="2 3">THI036</strain>
    </source>
</reference>
<feature type="transmembrane region" description="Helical" evidence="1">
    <location>
        <begin position="12"/>
        <end position="35"/>
    </location>
</feature>
<dbReference type="AlphaFoldDB" id="A0A176S895"/>
<proteinExistence type="predicted"/>
<keyword evidence="3" id="KW-1185">Reference proteome</keyword>
<dbReference type="Proteomes" id="UP000076962">
    <property type="component" value="Unassembled WGS sequence"/>
</dbReference>
<evidence type="ECO:0000313" key="3">
    <source>
        <dbReference type="Proteomes" id="UP000076962"/>
    </source>
</evidence>
<dbReference type="SUPFAM" id="SSF52266">
    <property type="entry name" value="SGNH hydrolase"/>
    <property type="match status" value="1"/>
</dbReference>
<keyword evidence="1" id="KW-0472">Membrane</keyword>